<sequence length="305" mass="32733">MSGKVTGFAMARRLPPLNALRAFEAAGRRQSFVGAAKELNVSHAAVSRHVRGLEARLGVRLFRNLPRGVALTEAGDAYLAETSRALDLIEAATDRLTEGARRRVSVSAEPTFALKWLAPRLSDFHAQHPEIEIVVDANARIADLKGGECDVGIRWTRAEMREPGATLISNHPAYPVASRSFAAGLNLPVSPEDMQGLALLHEDSGAIWRRWFAAAGLSNPALRERTGRIGSLMAIEAALAGQGVALSSAELVAKDIDEGRLVRLSEIGVDFGGYHVILPPGAAGRGPAARFRDWLLGATETLRSR</sequence>
<dbReference type="SUPFAM" id="SSF53850">
    <property type="entry name" value="Periplasmic binding protein-like II"/>
    <property type="match status" value="1"/>
</dbReference>
<dbReference type="SUPFAM" id="SSF46785">
    <property type="entry name" value="Winged helix' DNA-binding domain"/>
    <property type="match status" value="1"/>
</dbReference>
<organism evidence="6 7">
    <name type="scientific">Pikeienuella piscinae</name>
    <dbReference type="NCBI Taxonomy" id="2748098"/>
    <lineage>
        <taxon>Bacteria</taxon>
        <taxon>Pseudomonadati</taxon>
        <taxon>Pseudomonadota</taxon>
        <taxon>Alphaproteobacteria</taxon>
        <taxon>Rhodobacterales</taxon>
        <taxon>Paracoccaceae</taxon>
        <taxon>Pikeienuella</taxon>
    </lineage>
</organism>
<name>A0A7L5BTX2_9RHOB</name>
<reference evidence="6 7" key="1">
    <citation type="submission" date="2020-02" db="EMBL/GenBank/DDBJ databases">
        <title>complete genome sequence of Rhodobacteraceae bacterium.</title>
        <authorList>
            <person name="Park J."/>
            <person name="Kim Y.-S."/>
            <person name="Kim K.-H."/>
        </authorList>
    </citation>
    <scope>NUCLEOTIDE SEQUENCE [LARGE SCALE GENOMIC DNA]</scope>
    <source>
        <strain evidence="6 7">RR4-56</strain>
    </source>
</reference>
<dbReference type="Proteomes" id="UP000503336">
    <property type="component" value="Chromosome"/>
</dbReference>
<dbReference type="Gene3D" id="1.10.10.10">
    <property type="entry name" value="Winged helix-like DNA-binding domain superfamily/Winged helix DNA-binding domain"/>
    <property type="match status" value="1"/>
</dbReference>
<dbReference type="Gene3D" id="3.40.190.10">
    <property type="entry name" value="Periplasmic binding protein-like II"/>
    <property type="match status" value="2"/>
</dbReference>
<dbReference type="InterPro" id="IPR036388">
    <property type="entry name" value="WH-like_DNA-bd_sf"/>
</dbReference>
<dbReference type="PANTHER" id="PTHR30537">
    <property type="entry name" value="HTH-TYPE TRANSCRIPTIONAL REGULATOR"/>
    <property type="match status" value="1"/>
</dbReference>
<dbReference type="InterPro" id="IPR000847">
    <property type="entry name" value="LysR_HTH_N"/>
</dbReference>
<evidence type="ECO:0000256" key="1">
    <source>
        <dbReference type="ARBA" id="ARBA00009437"/>
    </source>
</evidence>
<keyword evidence="7" id="KW-1185">Reference proteome</keyword>
<dbReference type="Pfam" id="PF03466">
    <property type="entry name" value="LysR_substrate"/>
    <property type="match status" value="1"/>
</dbReference>
<dbReference type="InterPro" id="IPR005119">
    <property type="entry name" value="LysR_subst-bd"/>
</dbReference>
<keyword evidence="4" id="KW-0804">Transcription</keyword>
<evidence type="ECO:0000256" key="2">
    <source>
        <dbReference type="ARBA" id="ARBA00023015"/>
    </source>
</evidence>
<dbReference type="Pfam" id="PF00126">
    <property type="entry name" value="HTH_1"/>
    <property type="match status" value="1"/>
</dbReference>
<dbReference type="InterPro" id="IPR058163">
    <property type="entry name" value="LysR-type_TF_proteobact-type"/>
</dbReference>
<evidence type="ECO:0000259" key="5">
    <source>
        <dbReference type="PROSITE" id="PS50931"/>
    </source>
</evidence>
<dbReference type="GO" id="GO:0006351">
    <property type="term" value="P:DNA-templated transcription"/>
    <property type="evidence" value="ECO:0007669"/>
    <property type="project" value="TreeGrafter"/>
</dbReference>
<accession>A0A7L5BTX2</accession>
<proteinExistence type="inferred from homology"/>
<dbReference type="PRINTS" id="PR00039">
    <property type="entry name" value="HTHLYSR"/>
</dbReference>
<evidence type="ECO:0000256" key="3">
    <source>
        <dbReference type="ARBA" id="ARBA00023125"/>
    </source>
</evidence>
<dbReference type="InterPro" id="IPR036390">
    <property type="entry name" value="WH_DNA-bd_sf"/>
</dbReference>
<evidence type="ECO:0000313" key="6">
    <source>
        <dbReference type="EMBL" id="QIE54038.1"/>
    </source>
</evidence>
<gene>
    <name evidence="6" type="ORF">G5B40_00430</name>
</gene>
<comment type="similarity">
    <text evidence="1">Belongs to the LysR transcriptional regulatory family.</text>
</comment>
<keyword evidence="3" id="KW-0238">DNA-binding</keyword>
<dbReference type="GO" id="GO:0043565">
    <property type="term" value="F:sequence-specific DNA binding"/>
    <property type="evidence" value="ECO:0007669"/>
    <property type="project" value="TreeGrafter"/>
</dbReference>
<dbReference type="GO" id="GO:0003700">
    <property type="term" value="F:DNA-binding transcription factor activity"/>
    <property type="evidence" value="ECO:0007669"/>
    <property type="project" value="InterPro"/>
</dbReference>
<dbReference type="RefSeq" id="WP_165093665.1">
    <property type="nucleotide sequence ID" value="NZ_CP049056.1"/>
</dbReference>
<dbReference type="PROSITE" id="PS50931">
    <property type="entry name" value="HTH_LYSR"/>
    <property type="match status" value="1"/>
</dbReference>
<evidence type="ECO:0000256" key="4">
    <source>
        <dbReference type="ARBA" id="ARBA00023163"/>
    </source>
</evidence>
<dbReference type="PANTHER" id="PTHR30537:SF79">
    <property type="entry name" value="TRANSCRIPTIONAL REGULATOR-RELATED"/>
    <property type="match status" value="1"/>
</dbReference>
<dbReference type="CDD" id="cd08432">
    <property type="entry name" value="PBP2_GcdR_TrpI_HvrB_AmpR_like"/>
    <property type="match status" value="1"/>
</dbReference>
<keyword evidence="2" id="KW-0805">Transcription regulation</keyword>
<protein>
    <submittedName>
        <fullName evidence="6">LysR family transcriptional regulator</fullName>
    </submittedName>
</protein>
<dbReference type="AlphaFoldDB" id="A0A7L5BTX2"/>
<evidence type="ECO:0000313" key="7">
    <source>
        <dbReference type="Proteomes" id="UP000503336"/>
    </source>
</evidence>
<feature type="domain" description="HTH lysR-type" evidence="5">
    <location>
        <begin position="15"/>
        <end position="72"/>
    </location>
</feature>
<dbReference type="KEGG" id="hdh:G5B40_00430"/>
<dbReference type="EMBL" id="CP049056">
    <property type="protein sequence ID" value="QIE54038.1"/>
    <property type="molecule type" value="Genomic_DNA"/>
</dbReference>